<feature type="region of interest" description="Disordered" evidence="1">
    <location>
        <begin position="321"/>
        <end position="355"/>
    </location>
</feature>
<protein>
    <submittedName>
        <fullName evidence="2">Uncharacterized protein</fullName>
    </submittedName>
</protein>
<evidence type="ECO:0000256" key="1">
    <source>
        <dbReference type="SAM" id="MobiDB-lite"/>
    </source>
</evidence>
<organism evidence="2 3">
    <name type="scientific">Mycena metata</name>
    <dbReference type="NCBI Taxonomy" id="1033252"/>
    <lineage>
        <taxon>Eukaryota</taxon>
        <taxon>Fungi</taxon>
        <taxon>Dikarya</taxon>
        <taxon>Basidiomycota</taxon>
        <taxon>Agaricomycotina</taxon>
        <taxon>Agaricomycetes</taxon>
        <taxon>Agaricomycetidae</taxon>
        <taxon>Agaricales</taxon>
        <taxon>Marasmiineae</taxon>
        <taxon>Mycenaceae</taxon>
        <taxon>Mycena</taxon>
    </lineage>
</organism>
<feature type="compositionally biased region" description="Low complexity" evidence="1">
    <location>
        <begin position="329"/>
        <end position="341"/>
    </location>
</feature>
<dbReference type="AlphaFoldDB" id="A0AAD7HCI7"/>
<gene>
    <name evidence="2" type="ORF">B0H16DRAFT_1741035</name>
</gene>
<proteinExistence type="predicted"/>
<keyword evidence="3" id="KW-1185">Reference proteome</keyword>
<accession>A0AAD7HCI7</accession>
<feature type="compositionally biased region" description="Pro residues" evidence="1">
    <location>
        <begin position="252"/>
        <end position="263"/>
    </location>
</feature>
<dbReference type="Proteomes" id="UP001215598">
    <property type="component" value="Unassembled WGS sequence"/>
</dbReference>
<dbReference type="EMBL" id="JARKIB010000287">
    <property type="protein sequence ID" value="KAJ7716701.1"/>
    <property type="molecule type" value="Genomic_DNA"/>
</dbReference>
<evidence type="ECO:0000313" key="3">
    <source>
        <dbReference type="Proteomes" id="UP001215598"/>
    </source>
</evidence>
<reference evidence="2" key="1">
    <citation type="submission" date="2023-03" db="EMBL/GenBank/DDBJ databases">
        <title>Massive genome expansion in bonnet fungi (Mycena s.s.) driven by repeated elements and novel gene families across ecological guilds.</title>
        <authorList>
            <consortium name="Lawrence Berkeley National Laboratory"/>
            <person name="Harder C.B."/>
            <person name="Miyauchi S."/>
            <person name="Viragh M."/>
            <person name="Kuo A."/>
            <person name="Thoen E."/>
            <person name="Andreopoulos B."/>
            <person name="Lu D."/>
            <person name="Skrede I."/>
            <person name="Drula E."/>
            <person name="Henrissat B."/>
            <person name="Morin E."/>
            <person name="Kohler A."/>
            <person name="Barry K."/>
            <person name="LaButti K."/>
            <person name="Morin E."/>
            <person name="Salamov A."/>
            <person name="Lipzen A."/>
            <person name="Mereny Z."/>
            <person name="Hegedus B."/>
            <person name="Baldrian P."/>
            <person name="Stursova M."/>
            <person name="Weitz H."/>
            <person name="Taylor A."/>
            <person name="Grigoriev I.V."/>
            <person name="Nagy L.G."/>
            <person name="Martin F."/>
            <person name="Kauserud H."/>
        </authorList>
    </citation>
    <scope>NUCLEOTIDE SEQUENCE</scope>
    <source>
        <strain evidence="2">CBHHK182m</strain>
    </source>
</reference>
<name>A0AAD7HCI7_9AGAR</name>
<feature type="region of interest" description="Disordered" evidence="1">
    <location>
        <begin position="248"/>
        <end position="268"/>
    </location>
</feature>
<comment type="caution">
    <text evidence="2">The sequence shown here is derived from an EMBL/GenBank/DDBJ whole genome shotgun (WGS) entry which is preliminary data.</text>
</comment>
<evidence type="ECO:0000313" key="2">
    <source>
        <dbReference type="EMBL" id="KAJ7716701.1"/>
    </source>
</evidence>
<sequence>MSTAVSTFRWGVAGVSIPLPPSRQPIPVQPVAWDNLTFTPGGAYDLRRHLGVTFDELGRFNRSRNKFEAADLAWLAAGASDDGRHSLPSEQFYPEFHDLYDSVPTGVSGQQARRDFSNSVRALIWDLATQWDRATGGTTLILHTSGTTVPGSPLVPERMKSQVYIQPRFLHEHPETHATIAFLVQTFLEHIAIPTAQDWRARASRLWSLLQTSHLPAMQLPATLIPEPSSLRSAHYVFKGRPWGSLQLEAPLPAPTPPPPATASPPDEDDVYDIEDITFDADALALITAVERAEHLEHENAGLRELIESLQSTNTDLLLDAKDRKLRLPPRSTPVRPSTPVRSPPPYVGSALSPRSFATSSTASASRTLAHGLQSPSAHGLQSPSLESATSDLLSPLTDEFLADHALTHLAPAVNLILRIQVVFKWSQEVSRLPGVPSELVDGLLEAMDKDRIAAL</sequence>